<comment type="caution">
    <text evidence="1">The sequence shown here is derived from an EMBL/GenBank/DDBJ whole genome shotgun (WGS) entry which is preliminary data.</text>
</comment>
<gene>
    <name evidence="1" type="ORF">FGL95_23360</name>
</gene>
<evidence type="ECO:0000313" key="1">
    <source>
        <dbReference type="EMBL" id="NMN97980.1"/>
    </source>
</evidence>
<dbReference type="InterPro" id="IPR025893">
    <property type="entry name" value="Tocopherol_cyclase"/>
</dbReference>
<dbReference type="GO" id="GO:0009976">
    <property type="term" value="F:tocopherol cyclase activity"/>
    <property type="evidence" value="ECO:0007669"/>
    <property type="project" value="InterPro"/>
</dbReference>
<dbReference type="AlphaFoldDB" id="A0A848KNV7"/>
<name>A0A848KNV7_9NOCA</name>
<dbReference type="RefSeq" id="WP_169591478.1">
    <property type="nucleotide sequence ID" value="NZ_VCQU01000009.1"/>
</dbReference>
<accession>A0A848KNV7</accession>
<reference evidence="1 2" key="1">
    <citation type="submission" date="2019-05" db="EMBL/GenBank/DDBJ databases">
        <authorList>
            <person name="Lee S.D."/>
        </authorList>
    </citation>
    <scope>NUCLEOTIDE SEQUENCE [LARGE SCALE GENOMIC DNA]</scope>
    <source>
        <strain evidence="1 2">YC2-7</strain>
    </source>
</reference>
<keyword evidence="2" id="KW-1185">Reference proteome</keyword>
<dbReference type="EMBL" id="VCQU01000009">
    <property type="protein sequence ID" value="NMN97980.1"/>
    <property type="molecule type" value="Genomic_DNA"/>
</dbReference>
<evidence type="ECO:0008006" key="3">
    <source>
        <dbReference type="Google" id="ProtNLM"/>
    </source>
</evidence>
<sequence length="344" mass="36950">MPSLLDRFRATGADLPWGDPLPAHGVATEGYFWKFTQPETGRILSAAIGVNQSPEGPWSTVIIAAHPSGFIRSAVHPDGFADPQKFGASAGALFTGEADRVVADLGPDARLDVRIVDPLPWPKRAFGGTSFFQSIPGLGHRWHPWLLGGRVVGTATIGNEQWNLDGAQVYGEKRWGSAHFPERWWSGSAQGFAEPGACVTFAGAKVISGRLSVETTLVSVRLPDGTVLRFGGPSTSHIRATVTPEKWSLHGRNPRSGIEIEAASPLDTAFVVPVPVPEERRNAPAAILHPLGRLNVTVRRRADIAWQGESTLATLEYGGFADARAELQRRGLDPESETAPPQAN</sequence>
<organism evidence="1 2">
    <name type="scientific">Antrihabitans stalactiti</name>
    <dbReference type="NCBI Taxonomy" id="2584121"/>
    <lineage>
        <taxon>Bacteria</taxon>
        <taxon>Bacillati</taxon>
        <taxon>Actinomycetota</taxon>
        <taxon>Actinomycetes</taxon>
        <taxon>Mycobacteriales</taxon>
        <taxon>Nocardiaceae</taxon>
        <taxon>Antrihabitans</taxon>
    </lineage>
</organism>
<dbReference type="Pfam" id="PF14249">
    <property type="entry name" value="Tocopherol_cycl"/>
    <property type="match status" value="1"/>
</dbReference>
<dbReference type="Proteomes" id="UP000535543">
    <property type="component" value="Unassembled WGS sequence"/>
</dbReference>
<proteinExistence type="predicted"/>
<protein>
    <recommendedName>
        <fullName evidence="3">Tocopherol cyclase</fullName>
    </recommendedName>
</protein>
<reference evidence="1 2" key="2">
    <citation type="submission" date="2020-06" db="EMBL/GenBank/DDBJ databases">
        <title>Antribacter stalactiti gen. nov., sp. nov., a new member of the family Nacardiaceae isolated from a cave.</title>
        <authorList>
            <person name="Kim I.S."/>
        </authorList>
    </citation>
    <scope>NUCLEOTIDE SEQUENCE [LARGE SCALE GENOMIC DNA]</scope>
    <source>
        <strain evidence="1 2">YC2-7</strain>
    </source>
</reference>
<evidence type="ECO:0000313" key="2">
    <source>
        <dbReference type="Proteomes" id="UP000535543"/>
    </source>
</evidence>